<evidence type="ECO:0000313" key="1">
    <source>
        <dbReference type="EMBL" id="WFS24184.1"/>
    </source>
</evidence>
<organism evidence="1 2">
    <name type="scientific">Rhizobium rhododendri</name>
    <dbReference type="NCBI Taxonomy" id="2506430"/>
    <lineage>
        <taxon>Bacteria</taxon>
        <taxon>Pseudomonadati</taxon>
        <taxon>Pseudomonadota</taxon>
        <taxon>Alphaproteobacteria</taxon>
        <taxon>Hyphomicrobiales</taxon>
        <taxon>Rhizobiaceae</taxon>
        <taxon>Rhizobium/Agrobacterium group</taxon>
        <taxon>Rhizobium</taxon>
    </lineage>
</organism>
<name>A0ABY8IM48_9HYPH</name>
<dbReference type="Pfam" id="PF21810">
    <property type="entry name" value="DUF6880"/>
    <property type="match status" value="1"/>
</dbReference>
<accession>A0ABY8IM48</accession>
<dbReference type="EMBL" id="CP117267">
    <property type="protein sequence ID" value="WFS24184.1"/>
    <property type="molecule type" value="Genomic_DNA"/>
</dbReference>
<dbReference type="InterPro" id="IPR049245">
    <property type="entry name" value="DUF6880"/>
</dbReference>
<keyword evidence="2" id="KW-1185">Reference proteome</keyword>
<protein>
    <submittedName>
        <fullName evidence="1">Uncharacterized protein</fullName>
    </submittedName>
</protein>
<reference evidence="1" key="1">
    <citation type="journal article" date="2019" name="Phytopathology">
        <title>A Novel Group of Rhizobium tumorigenes-Like Agrobacteria Associated with Crown Gall Disease of Rhododendron and Blueberry.</title>
        <authorList>
            <person name="Kuzmanovic N."/>
            <person name="Behrens P."/>
            <person name="Idczak E."/>
            <person name="Wagner S."/>
            <person name="Gotz M."/>
            <person name="Sproer C."/>
            <person name="Bunk B."/>
            <person name="Overmann J."/>
            <person name="Smalla K."/>
        </authorList>
    </citation>
    <scope>NUCLEOTIDE SEQUENCE</scope>
    <source>
        <strain evidence="1">Rho-6.2</strain>
    </source>
</reference>
<proteinExistence type="predicted"/>
<sequence length="475" mass="52303">MAAKTTLNAKNLEALGAGRLSELLIEISMGNAAHKRRLRLELAGAQSTAEVAREVRKRLSSIDRAKTYIDWRKIKALKSDLETQRTMISGTIADGDPDEAMDLLWRFLELAGSIFARCDDSNGVIIGSFHAACVDLGTIAPSASHHKRLPEQVFGAIRRNEYGECDPLIPALAPALGQTGLAQLKKLLDGWQQEQLEVPKDRVAIGWGMSGPIYADEIEARHRDSAVRIALQQIADAEGDVDAFVRQHSEKSQTVPAIAADIAARLLAAGRAAEALEALDKAPPTGRPALDIEWQHLRIETLEALDRKAEAQAFRWQCFERNLSVEHLKAFIKRLPDFDDIEAEEKAFAYVADFEDVHTALMFYEGWPAPAEAAKLVLARAGEIDGDLYEILAKAADWLQEKQPLAATILLRAMIDFSLEGGRSSRYRHAARHLATCAMLASHIADFGAFPDHAVYVAALKRRHGKKHGFWSAVG</sequence>
<gene>
    <name evidence="1" type="ORF">PR018_06725</name>
</gene>
<dbReference type="Proteomes" id="UP000318939">
    <property type="component" value="Chromosome"/>
</dbReference>
<dbReference type="RefSeq" id="WP_142822697.1">
    <property type="nucleotide sequence ID" value="NZ_CP117267.1"/>
</dbReference>
<evidence type="ECO:0000313" key="2">
    <source>
        <dbReference type="Proteomes" id="UP000318939"/>
    </source>
</evidence>
<reference evidence="1" key="2">
    <citation type="journal article" date="2023" name="MicrobiologyOpen">
        <title>Genomics of the tumorigenes clade of the family Rhizobiaceae and description of Rhizobium rhododendri sp. nov.</title>
        <authorList>
            <person name="Kuzmanovic N."/>
            <person name="diCenzo G.C."/>
            <person name="Bunk B."/>
            <person name="Sproeer C."/>
            <person name="Fruehling A."/>
            <person name="Neumann-Schaal M."/>
            <person name="Overmann J."/>
            <person name="Smalla K."/>
        </authorList>
    </citation>
    <scope>NUCLEOTIDE SEQUENCE</scope>
    <source>
        <strain evidence="1">Rho-6.2</strain>
    </source>
</reference>